<proteinExistence type="predicted"/>
<reference evidence="2" key="1">
    <citation type="submission" date="2023-05" db="EMBL/GenBank/DDBJ databases">
        <title>Complete genome sequence of three non-O157 smooth Escherichia coli infecting phages.</title>
        <authorList>
            <person name="Pas C."/>
            <person name="Briers Y."/>
            <person name="Fieseler L."/>
        </authorList>
    </citation>
    <scope>NUCLEOTIDE SEQUENCE</scope>
</reference>
<keyword evidence="1" id="KW-0472">Membrane</keyword>
<dbReference type="EMBL" id="OQ921331">
    <property type="protein sequence ID" value="WMX18777.1"/>
    <property type="molecule type" value="Genomic_DNA"/>
</dbReference>
<organism evidence="2 3">
    <name type="scientific">Escherichia phage vB_EcoP_PAS7</name>
    <dbReference type="NCBI Taxonomy" id="3053875"/>
    <lineage>
        <taxon>Viruses</taxon>
        <taxon>Duplodnaviria</taxon>
        <taxon>Heunggongvirae</taxon>
        <taxon>Uroviricota</taxon>
        <taxon>Caudoviricetes</taxon>
        <taxon>Autographivirales</taxon>
        <taxon>Autoscriptoviridae</taxon>
        <taxon>Slopekvirinae</taxon>
        <taxon>Cepavirus</taxon>
        <taxon>Cepavirus PAS7</taxon>
    </lineage>
</organism>
<keyword evidence="3" id="KW-1185">Reference proteome</keyword>
<evidence type="ECO:0000256" key="1">
    <source>
        <dbReference type="SAM" id="Phobius"/>
    </source>
</evidence>
<protein>
    <submittedName>
        <fullName evidence="2">Uncharacterized protein</fullName>
    </submittedName>
</protein>
<evidence type="ECO:0000313" key="2">
    <source>
        <dbReference type="EMBL" id="WMX18777.1"/>
    </source>
</evidence>
<dbReference type="Proteomes" id="UP001182171">
    <property type="component" value="Segment"/>
</dbReference>
<name>A0AA51VI92_9CAUD</name>
<accession>A0AA51VI92</accession>
<keyword evidence="1" id="KW-0812">Transmembrane</keyword>
<feature type="transmembrane region" description="Helical" evidence="1">
    <location>
        <begin position="12"/>
        <end position="28"/>
    </location>
</feature>
<sequence>MNEWYEEAMPWLIWALGFLIVYMIASYADDAKIDSKEEDKDA</sequence>
<keyword evidence="1" id="KW-1133">Transmembrane helix</keyword>
<evidence type="ECO:0000313" key="3">
    <source>
        <dbReference type="Proteomes" id="UP001182171"/>
    </source>
</evidence>